<dbReference type="GO" id="GO:0005524">
    <property type="term" value="F:ATP binding"/>
    <property type="evidence" value="ECO:0007669"/>
    <property type="project" value="UniProtKB-KW"/>
</dbReference>
<dbReference type="GO" id="GO:0006298">
    <property type="term" value="P:mismatch repair"/>
    <property type="evidence" value="ECO:0007669"/>
    <property type="project" value="InterPro"/>
</dbReference>
<sequence length="995" mass="111208">MIHSALYRRSLVHTTSLIASTQSLGSHLTRSRQVLSVATNLTHTRYYGAFRTSRPALRRAKNAVDLDQKALGSISGAVGKPKRSILSLDDLPAINPNPTIPVATASKELATSPTVPKAKPERKSKRKRKDKDKDKEATATLSPVSDDIPATPILQKEAAVLALPPKKRLTPLRKQILELEETYPDCVLLIRVGEFYELYDHNALEYGPLLGLKMGSKVFSGEIIPFTGFPVRQLDRHMETLVAKHHLKVALCEQFQNDQDGESSSRTFRRSVHRIITPGTLIDEQFLDQGQNNWLLAVASDKSSHFLGLSWLDLSTGDFFTQETTYESFPNDLARIRPREIILNSYLRGEPEHVVLSTIRDLGLFVVSFEDMRSAAQMALQTENEILAEAADQLDFDHRYLAPFSNREQSACLTILRYVNHTQMGRRPVVQQPIEWQDASIVKIDRNTIEALELVPSPLTSIEKINGRLDMVEFLGNDSHLMNDIDVYLKDCRDAQRAVQKLSLGQIEPQDLVSIRVTLEALQRIKRRMEDKIMITSTIKGKGSVPSLVKETLANINGLEHICELIRNVVDESMDQHQEYGFINEGVSPLLIELHTDLRELKKKKKALVGGWIEHLGGVKPFEIKSSFGYRHIVEMRSTVTAERLRELVDGQVVDVSHTDQRRSKVRYQVPALSELMDSIDRTEAQIVLQEKSILGATRLEILEESTAIVQNCRYIAQLDVLLAFAQMQCDRKYVRPVLDNSGRSTIISGRHPVVELALQDEGRHFVENDCSVGQEDMIWLLTGPNMGGKSTFLRQNAIITIMAQMGCFVPAASATLSIVDKVFSRLGSSDNLANSQSTFMVEMTETASILQHATERSLVIMDEVGRGTATLDGCAIAYATLHHLYHINKCRTLFATHYHELADMVGADLGPGGKSALTRTWKGHEPLERVRCYQTTLEAHPDGTFAYIHHVMPGVCRQSHGIHVAKLAGMPQSAIDISTKMLKTLQGDAENPGL</sequence>
<dbReference type="Proteomes" id="UP000696485">
    <property type="component" value="Unassembled WGS sequence"/>
</dbReference>
<organism evidence="9 10">
    <name type="scientific">Podila minutissima</name>
    <dbReference type="NCBI Taxonomy" id="64525"/>
    <lineage>
        <taxon>Eukaryota</taxon>
        <taxon>Fungi</taxon>
        <taxon>Fungi incertae sedis</taxon>
        <taxon>Mucoromycota</taxon>
        <taxon>Mortierellomycotina</taxon>
        <taxon>Mortierellomycetes</taxon>
        <taxon>Mortierellales</taxon>
        <taxon>Mortierellaceae</taxon>
        <taxon>Podila</taxon>
    </lineage>
</organism>
<evidence type="ECO:0000256" key="7">
    <source>
        <dbReference type="SAM" id="MobiDB-lite"/>
    </source>
</evidence>
<feature type="domain" description="DNA mismatch repair proteins mutS family" evidence="8">
    <location>
        <begin position="858"/>
        <end position="874"/>
    </location>
</feature>
<dbReference type="InterPro" id="IPR000432">
    <property type="entry name" value="DNA_mismatch_repair_MutS_C"/>
</dbReference>
<dbReference type="Gene3D" id="1.10.1420.10">
    <property type="match status" value="2"/>
</dbReference>
<keyword evidence="10" id="KW-1185">Reference proteome</keyword>
<evidence type="ECO:0000256" key="4">
    <source>
        <dbReference type="ARBA" id="ARBA00022840"/>
    </source>
</evidence>
<keyword evidence="5" id="KW-0238">DNA-binding</keyword>
<evidence type="ECO:0000256" key="2">
    <source>
        <dbReference type="ARBA" id="ARBA00022741"/>
    </source>
</evidence>
<dbReference type="SUPFAM" id="SSF53150">
    <property type="entry name" value="DNA repair protein MutS, domain II"/>
    <property type="match status" value="1"/>
</dbReference>
<dbReference type="Pfam" id="PF05188">
    <property type="entry name" value="MutS_II"/>
    <property type="match status" value="1"/>
</dbReference>
<dbReference type="Pfam" id="PF00488">
    <property type="entry name" value="MutS_V"/>
    <property type="match status" value="1"/>
</dbReference>
<dbReference type="FunFam" id="3.40.50.300:FF:001238">
    <property type="entry name" value="DNA mismatch repair protein"/>
    <property type="match status" value="1"/>
</dbReference>
<dbReference type="GO" id="GO:0140664">
    <property type="term" value="F:ATP-dependent DNA damage sensor activity"/>
    <property type="evidence" value="ECO:0007669"/>
    <property type="project" value="InterPro"/>
</dbReference>
<evidence type="ECO:0000256" key="1">
    <source>
        <dbReference type="ARBA" id="ARBA00006271"/>
    </source>
</evidence>
<dbReference type="EMBL" id="JAAAUY010001021">
    <property type="protein sequence ID" value="KAF9324832.1"/>
    <property type="molecule type" value="Genomic_DNA"/>
</dbReference>
<feature type="region of interest" description="Disordered" evidence="7">
    <location>
        <begin position="103"/>
        <end position="146"/>
    </location>
</feature>
<dbReference type="Gene3D" id="3.30.420.110">
    <property type="entry name" value="MutS, connector domain"/>
    <property type="match status" value="1"/>
</dbReference>
<evidence type="ECO:0000313" key="9">
    <source>
        <dbReference type="EMBL" id="KAF9324832.1"/>
    </source>
</evidence>
<evidence type="ECO:0000256" key="5">
    <source>
        <dbReference type="ARBA" id="ARBA00023125"/>
    </source>
</evidence>
<name>A0A9P5VHU4_9FUNG</name>
<dbReference type="PANTHER" id="PTHR11361:SF34">
    <property type="entry name" value="DNA MISMATCH REPAIR PROTEIN MSH1, MITOCHONDRIAL"/>
    <property type="match status" value="1"/>
</dbReference>
<dbReference type="GO" id="GO:0030983">
    <property type="term" value="F:mismatched DNA binding"/>
    <property type="evidence" value="ECO:0007669"/>
    <property type="project" value="InterPro"/>
</dbReference>
<feature type="compositionally biased region" description="Basic residues" evidence="7">
    <location>
        <begin position="120"/>
        <end position="130"/>
    </location>
</feature>
<dbReference type="Gene3D" id="3.40.50.300">
    <property type="entry name" value="P-loop containing nucleotide triphosphate hydrolases"/>
    <property type="match status" value="1"/>
</dbReference>
<dbReference type="GO" id="GO:0005739">
    <property type="term" value="C:mitochondrion"/>
    <property type="evidence" value="ECO:0007669"/>
    <property type="project" value="TreeGrafter"/>
</dbReference>
<dbReference type="PIRSF" id="PIRSF037677">
    <property type="entry name" value="DNA_mis_repair_Msh6"/>
    <property type="match status" value="1"/>
</dbReference>
<dbReference type="SMART" id="SM00534">
    <property type="entry name" value="MUTSac"/>
    <property type="match status" value="1"/>
</dbReference>
<dbReference type="InterPro" id="IPR007860">
    <property type="entry name" value="DNA_mmatch_repair_MutS_con_dom"/>
</dbReference>
<dbReference type="InterPro" id="IPR017261">
    <property type="entry name" value="DNA_mismatch_repair_MutS/MSH"/>
</dbReference>
<protein>
    <submittedName>
        <fullName evidence="9">DNA mismatch repair ATPase msh1</fullName>
    </submittedName>
</protein>
<dbReference type="Gene3D" id="3.40.1170.10">
    <property type="entry name" value="DNA repair protein MutS, domain I"/>
    <property type="match status" value="1"/>
</dbReference>
<dbReference type="InterPro" id="IPR045076">
    <property type="entry name" value="MutS"/>
</dbReference>
<keyword evidence="6" id="KW-0234">DNA repair</keyword>
<evidence type="ECO:0000313" key="10">
    <source>
        <dbReference type="Proteomes" id="UP000696485"/>
    </source>
</evidence>
<gene>
    <name evidence="9" type="primary">MSH1</name>
    <name evidence="9" type="ORF">BG006_000196</name>
</gene>
<dbReference type="InterPro" id="IPR016151">
    <property type="entry name" value="DNA_mismatch_repair_MutS_N"/>
</dbReference>
<dbReference type="InterPro" id="IPR007695">
    <property type="entry name" value="DNA_mismatch_repair_MutS-lik_N"/>
</dbReference>
<dbReference type="PANTHER" id="PTHR11361">
    <property type="entry name" value="DNA MISMATCH REPAIR PROTEIN MUTS FAMILY MEMBER"/>
    <property type="match status" value="1"/>
</dbReference>
<dbReference type="Pfam" id="PF05192">
    <property type="entry name" value="MutS_III"/>
    <property type="match status" value="1"/>
</dbReference>
<dbReference type="SMART" id="SM00533">
    <property type="entry name" value="MUTSd"/>
    <property type="match status" value="1"/>
</dbReference>
<dbReference type="AlphaFoldDB" id="A0A9P5VHU4"/>
<dbReference type="InterPro" id="IPR036187">
    <property type="entry name" value="DNA_mismatch_repair_MutS_sf"/>
</dbReference>
<dbReference type="InterPro" id="IPR036678">
    <property type="entry name" value="MutS_con_dom_sf"/>
</dbReference>
<accession>A0A9P5VHU4</accession>
<keyword evidence="3" id="KW-0227">DNA damage</keyword>
<comment type="caution">
    <text evidence="9">The sequence shown here is derived from an EMBL/GenBank/DDBJ whole genome shotgun (WGS) entry which is preliminary data.</text>
</comment>
<reference evidence="9" key="1">
    <citation type="journal article" date="2020" name="Fungal Divers.">
        <title>Resolving the Mortierellaceae phylogeny through synthesis of multi-gene phylogenetics and phylogenomics.</title>
        <authorList>
            <person name="Vandepol N."/>
            <person name="Liber J."/>
            <person name="Desiro A."/>
            <person name="Na H."/>
            <person name="Kennedy M."/>
            <person name="Barry K."/>
            <person name="Grigoriev I.V."/>
            <person name="Miller A.N."/>
            <person name="O'Donnell K."/>
            <person name="Stajich J.E."/>
            <person name="Bonito G."/>
        </authorList>
    </citation>
    <scope>NUCLEOTIDE SEQUENCE</scope>
    <source>
        <strain evidence="9">NVP1</strain>
    </source>
</reference>
<evidence type="ECO:0000256" key="6">
    <source>
        <dbReference type="ARBA" id="ARBA00023204"/>
    </source>
</evidence>
<dbReference type="SUPFAM" id="SSF52540">
    <property type="entry name" value="P-loop containing nucleoside triphosphate hydrolases"/>
    <property type="match status" value="1"/>
</dbReference>
<comment type="similarity">
    <text evidence="1">Belongs to the DNA mismatch repair MutS family.</text>
</comment>
<dbReference type="Pfam" id="PF01624">
    <property type="entry name" value="MutS_I"/>
    <property type="match status" value="1"/>
</dbReference>
<dbReference type="GO" id="GO:0043504">
    <property type="term" value="P:mitochondrial DNA repair"/>
    <property type="evidence" value="ECO:0007669"/>
    <property type="project" value="TreeGrafter"/>
</dbReference>
<evidence type="ECO:0000256" key="3">
    <source>
        <dbReference type="ARBA" id="ARBA00022763"/>
    </source>
</evidence>
<dbReference type="SUPFAM" id="SSF48334">
    <property type="entry name" value="DNA repair protein MutS, domain III"/>
    <property type="match status" value="1"/>
</dbReference>
<proteinExistence type="inferred from homology"/>
<dbReference type="SUPFAM" id="SSF55271">
    <property type="entry name" value="DNA repair protein MutS, domain I"/>
    <property type="match status" value="1"/>
</dbReference>
<dbReference type="InterPro" id="IPR007696">
    <property type="entry name" value="DNA_mismatch_repair_MutS_core"/>
</dbReference>
<keyword evidence="2" id="KW-0547">Nucleotide-binding</keyword>
<evidence type="ECO:0000259" key="8">
    <source>
        <dbReference type="PROSITE" id="PS00486"/>
    </source>
</evidence>
<dbReference type="PROSITE" id="PS00486">
    <property type="entry name" value="DNA_MISMATCH_REPAIR_2"/>
    <property type="match status" value="1"/>
</dbReference>
<dbReference type="GO" id="GO:0005634">
    <property type="term" value="C:nucleus"/>
    <property type="evidence" value="ECO:0007669"/>
    <property type="project" value="TreeGrafter"/>
</dbReference>
<keyword evidence="4" id="KW-0067">ATP-binding</keyword>
<dbReference type="InterPro" id="IPR027417">
    <property type="entry name" value="P-loop_NTPase"/>
</dbReference>